<proteinExistence type="evidence at transcript level"/>
<evidence type="ECO:0000313" key="2">
    <source>
        <dbReference type="EMBL" id="AFK48749.1"/>
    </source>
</evidence>
<accession>I3T8A7</accession>
<dbReference type="EMBL" id="BT148955">
    <property type="protein sequence ID" value="AFK48749.1"/>
    <property type="molecule type" value="mRNA"/>
</dbReference>
<feature type="compositionally biased region" description="Basic and acidic residues" evidence="1">
    <location>
        <begin position="1"/>
        <end position="14"/>
    </location>
</feature>
<reference evidence="2" key="1">
    <citation type="submission" date="2012-05" db="EMBL/GenBank/DDBJ databases">
        <authorList>
            <person name="Krishnakumar V."/>
            <person name="Cheung F."/>
            <person name="Xiao Y."/>
            <person name="Chan A."/>
            <person name="Moskal W.A."/>
            <person name="Town C.D."/>
        </authorList>
    </citation>
    <scope>NUCLEOTIDE SEQUENCE</scope>
</reference>
<sequence length="65" mass="7157">MSGPSREENSKEEVKEEDEGNRLLEVNVEGESSSEEEAAYESGEKIVVVDFEFGTVDDSTVPPFS</sequence>
<name>I3T8A7_MEDTR</name>
<protein>
    <submittedName>
        <fullName evidence="2">Uncharacterized protein</fullName>
    </submittedName>
</protein>
<dbReference type="AlphaFoldDB" id="I3T8A7"/>
<feature type="region of interest" description="Disordered" evidence="1">
    <location>
        <begin position="1"/>
        <end position="41"/>
    </location>
</feature>
<organism evidence="2">
    <name type="scientific">Medicago truncatula</name>
    <name type="common">Barrel medic</name>
    <name type="synonym">Medicago tribuloides</name>
    <dbReference type="NCBI Taxonomy" id="3880"/>
    <lineage>
        <taxon>Eukaryota</taxon>
        <taxon>Viridiplantae</taxon>
        <taxon>Streptophyta</taxon>
        <taxon>Embryophyta</taxon>
        <taxon>Tracheophyta</taxon>
        <taxon>Spermatophyta</taxon>
        <taxon>Magnoliopsida</taxon>
        <taxon>eudicotyledons</taxon>
        <taxon>Gunneridae</taxon>
        <taxon>Pentapetalae</taxon>
        <taxon>rosids</taxon>
        <taxon>fabids</taxon>
        <taxon>Fabales</taxon>
        <taxon>Fabaceae</taxon>
        <taxon>Papilionoideae</taxon>
        <taxon>50 kb inversion clade</taxon>
        <taxon>NPAAA clade</taxon>
        <taxon>Hologalegina</taxon>
        <taxon>IRL clade</taxon>
        <taxon>Trifolieae</taxon>
        <taxon>Medicago</taxon>
    </lineage>
</organism>
<evidence type="ECO:0000256" key="1">
    <source>
        <dbReference type="SAM" id="MobiDB-lite"/>
    </source>
</evidence>